<dbReference type="OrthoDB" id="10260134at2759"/>
<proteinExistence type="inferred from homology"/>
<evidence type="ECO:0000259" key="15">
    <source>
        <dbReference type="Pfam" id="PF00487"/>
    </source>
</evidence>
<dbReference type="HOGENOM" id="CLU_027359_0_0_1"/>
<dbReference type="AlphaFoldDB" id="B3SCI4"/>
<keyword evidence="8 13" id="KW-0560">Oxidoreductase</keyword>
<dbReference type="KEGG" id="tad:TRIADDRAFT_51148"/>
<dbReference type="EMBL" id="DS985271">
    <property type="protein sequence ID" value="EDV19521.1"/>
    <property type="molecule type" value="Genomic_DNA"/>
</dbReference>
<comment type="cofactor">
    <cofactor evidence="13">
        <name>Fe(2+)</name>
        <dbReference type="ChEBI" id="CHEBI:29033"/>
    </cofactor>
</comment>
<dbReference type="eggNOG" id="KOG1600">
    <property type="taxonomic scope" value="Eukaryota"/>
</dbReference>
<keyword evidence="9" id="KW-0408">Iron</keyword>
<dbReference type="InterPro" id="IPR015876">
    <property type="entry name" value="Acyl-CoA_DS"/>
</dbReference>
<dbReference type="GO" id="GO:0005789">
    <property type="term" value="C:endoplasmic reticulum membrane"/>
    <property type="evidence" value="ECO:0000318"/>
    <property type="project" value="GO_Central"/>
</dbReference>
<keyword evidence="7 14" id="KW-1133">Transmembrane helix</keyword>
<comment type="subcellular location">
    <subcellularLocation>
        <location evidence="1">Membrane</location>
        <topology evidence="1">Multi-pass membrane protein</topology>
    </subcellularLocation>
</comment>
<keyword evidence="11 14" id="KW-0472">Membrane</keyword>
<comment type="domain">
    <text evidence="13">The histidine box domains are involved in binding the catalytic metal ions.</text>
</comment>
<dbReference type="GO" id="GO:0005506">
    <property type="term" value="F:iron ion binding"/>
    <property type="evidence" value="ECO:0000318"/>
    <property type="project" value="GO_Central"/>
</dbReference>
<dbReference type="STRING" id="10228.B3SCI4"/>
<feature type="domain" description="Fatty acid desaturase" evidence="15">
    <location>
        <begin position="59"/>
        <end position="267"/>
    </location>
</feature>
<dbReference type="PhylomeDB" id="B3SCI4"/>
<dbReference type="RefSeq" id="XP_002117953.1">
    <property type="nucleotide sequence ID" value="XM_002117917.1"/>
</dbReference>
<dbReference type="CDD" id="cd03505">
    <property type="entry name" value="Delta9-FADS-like"/>
    <property type="match status" value="1"/>
</dbReference>
<dbReference type="GeneID" id="6759166"/>
<keyword evidence="6" id="KW-0276">Fatty acid metabolism</keyword>
<keyword evidence="5" id="KW-0479">Metal-binding</keyword>
<organism evidence="16 17">
    <name type="scientific">Trichoplax adhaerens</name>
    <name type="common">Trichoplax reptans</name>
    <dbReference type="NCBI Taxonomy" id="10228"/>
    <lineage>
        <taxon>Eukaryota</taxon>
        <taxon>Metazoa</taxon>
        <taxon>Placozoa</taxon>
        <taxon>Uniplacotomia</taxon>
        <taxon>Trichoplacea</taxon>
        <taxon>Trichoplacidae</taxon>
        <taxon>Trichoplax</taxon>
    </lineage>
</organism>
<keyword evidence="10" id="KW-0443">Lipid metabolism</keyword>
<dbReference type="PROSITE" id="PS00476">
    <property type="entry name" value="FATTY_ACID_DESATUR_1"/>
    <property type="match status" value="1"/>
</dbReference>
<feature type="transmembrane region" description="Helical" evidence="14">
    <location>
        <begin position="62"/>
        <end position="80"/>
    </location>
</feature>
<dbReference type="InterPro" id="IPR005804">
    <property type="entry name" value="FA_desaturase_dom"/>
</dbReference>
<keyword evidence="4 13" id="KW-0812">Transmembrane</keyword>
<evidence type="ECO:0000256" key="10">
    <source>
        <dbReference type="ARBA" id="ARBA00023098"/>
    </source>
</evidence>
<reference evidence="16 17" key="1">
    <citation type="journal article" date="2008" name="Nature">
        <title>The Trichoplax genome and the nature of placozoans.</title>
        <authorList>
            <person name="Srivastava M."/>
            <person name="Begovic E."/>
            <person name="Chapman J."/>
            <person name="Putnam N.H."/>
            <person name="Hellsten U."/>
            <person name="Kawashima T."/>
            <person name="Kuo A."/>
            <person name="Mitros T."/>
            <person name="Salamov A."/>
            <person name="Carpenter M.L."/>
            <person name="Signorovitch A.Y."/>
            <person name="Moreno M.A."/>
            <person name="Kamm K."/>
            <person name="Grimwood J."/>
            <person name="Schmutz J."/>
            <person name="Shapiro H."/>
            <person name="Grigoriev I.V."/>
            <person name="Buss L.W."/>
            <person name="Schierwater B."/>
            <person name="Dellaporta S.L."/>
            <person name="Rokhsar D.S."/>
        </authorList>
    </citation>
    <scope>NUCLEOTIDE SEQUENCE [LARGE SCALE GENOMIC DNA]</scope>
    <source>
        <strain evidence="16 17">Grell-BS-1999</strain>
    </source>
</reference>
<feature type="transmembrane region" description="Helical" evidence="14">
    <location>
        <begin position="211"/>
        <end position="232"/>
    </location>
</feature>
<feature type="transmembrane region" description="Helical" evidence="14">
    <location>
        <begin position="37"/>
        <end position="56"/>
    </location>
</feature>
<dbReference type="InterPro" id="IPR001522">
    <property type="entry name" value="FADS-1_CS"/>
</dbReference>
<dbReference type="PANTHER" id="PTHR11351">
    <property type="entry name" value="ACYL-COA DESATURASE"/>
    <property type="match status" value="1"/>
</dbReference>
<dbReference type="Pfam" id="PF00487">
    <property type="entry name" value="FA_desaturase"/>
    <property type="match status" value="1"/>
</dbReference>
<evidence type="ECO:0000256" key="12">
    <source>
        <dbReference type="ARBA" id="ARBA00023160"/>
    </source>
</evidence>
<evidence type="ECO:0000256" key="9">
    <source>
        <dbReference type="ARBA" id="ARBA00023004"/>
    </source>
</evidence>
<dbReference type="PRINTS" id="PR00075">
    <property type="entry name" value="FACDDSATRASE"/>
</dbReference>
<dbReference type="GO" id="GO:0004768">
    <property type="term" value="F:stearoyl-CoA 9-desaturase activity"/>
    <property type="evidence" value="ECO:0000318"/>
    <property type="project" value="GO_Central"/>
</dbReference>
<evidence type="ECO:0000256" key="3">
    <source>
        <dbReference type="ARBA" id="ARBA00022516"/>
    </source>
</evidence>
<keyword evidence="3 13" id="KW-0444">Lipid biosynthesis</keyword>
<dbReference type="PANTHER" id="PTHR11351:SF31">
    <property type="entry name" value="DESATURASE 1, ISOFORM A-RELATED"/>
    <property type="match status" value="1"/>
</dbReference>
<comment type="similarity">
    <text evidence="2 13">Belongs to the fatty acid desaturase type 1 family.</text>
</comment>
<evidence type="ECO:0000256" key="14">
    <source>
        <dbReference type="SAM" id="Phobius"/>
    </source>
</evidence>
<accession>B3SCI4</accession>
<dbReference type="InParanoid" id="B3SCI4"/>
<dbReference type="Proteomes" id="UP000009022">
    <property type="component" value="Unassembled WGS sequence"/>
</dbReference>
<evidence type="ECO:0000256" key="8">
    <source>
        <dbReference type="ARBA" id="ARBA00023002"/>
    </source>
</evidence>
<feature type="transmembrane region" description="Helical" evidence="14">
    <location>
        <begin position="178"/>
        <end position="199"/>
    </location>
</feature>
<keyword evidence="17" id="KW-1185">Reference proteome</keyword>
<keyword evidence="12 13" id="KW-0275">Fatty acid biosynthesis</keyword>
<dbReference type="OMA" id="AIFTAKW"/>
<evidence type="ECO:0000256" key="7">
    <source>
        <dbReference type="ARBA" id="ARBA00022989"/>
    </source>
</evidence>
<evidence type="ECO:0000256" key="5">
    <source>
        <dbReference type="ARBA" id="ARBA00022723"/>
    </source>
</evidence>
<evidence type="ECO:0000256" key="2">
    <source>
        <dbReference type="ARBA" id="ARBA00009295"/>
    </source>
</evidence>
<gene>
    <name evidence="16" type="ORF">TRIADDRAFT_51148</name>
</gene>
<evidence type="ECO:0000256" key="4">
    <source>
        <dbReference type="ARBA" id="ARBA00022692"/>
    </source>
</evidence>
<evidence type="ECO:0000256" key="13">
    <source>
        <dbReference type="RuleBase" id="RU000581"/>
    </source>
</evidence>
<protein>
    <recommendedName>
        <fullName evidence="15">Fatty acid desaturase domain-containing protein</fullName>
    </recommendedName>
</protein>
<evidence type="ECO:0000313" key="17">
    <source>
        <dbReference type="Proteomes" id="UP000009022"/>
    </source>
</evidence>
<sequence length="318" mass="37178">MGFQGSSTTTVSEVKNKATAVNDELPPLREQIIWKNVLRFGFFHVLYIKGLTLLPYVKGWSIVWIFVLHFFGSLGITAGVHRLWSHRSYKASTAMRIFLMLCNSMTYENSILHWARDHRVHHKFTDTNADPHSAGRGFFFSHIGWLLVKKNHRTKEEGDKINYDDLYQDKVVMFQYRYYGLTVLVCWLLFPLLVPMLAWQETFMNSLFVCVFLRHGMILHATYCINSFSHFFGMKPYDRHMKPTENHLTNFVIAGEGFHNYHHSFPYDYSASEFRIFNVSTLFIDFCAFLGLASHRRRVSPEAIKRRIQRTGDGSHKG</sequence>
<evidence type="ECO:0000256" key="1">
    <source>
        <dbReference type="ARBA" id="ARBA00004141"/>
    </source>
</evidence>
<evidence type="ECO:0000256" key="6">
    <source>
        <dbReference type="ARBA" id="ARBA00022832"/>
    </source>
</evidence>
<dbReference type="CTD" id="6759166"/>
<dbReference type="FunCoup" id="B3SCI4">
    <property type="interactions" value="470"/>
</dbReference>
<name>B3SCI4_TRIAD</name>
<evidence type="ECO:0000256" key="11">
    <source>
        <dbReference type="ARBA" id="ARBA00023136"/>
    </source>
</evidence>
<dbReference type="GO" id="GO:0006636">
    <property type="term" value="P:unsaturated fatty acid biosynthetic process"/>
    <property type="evidence" value="ECO:0000318"/>
    <property type="project" value="GO_Central"/>
</dbReference>
<evidence type="ECO:0000313" key="16">
    <source>
        <dbReference type="EMBL" id="EDV19521.1"/>
    </source>
</evidence>